<sequence>MAAAPSRFMRLKRIKHQGAGHFVRCEAGCLTRRPVGRRGSRGAKAAPHMSARTSKLAAHIQ</sequence>
<feature type="region of interest" description="Disordered" evidence="1">
    <location>
        <begin position="36"/>
        <end position="61"/>
    </location>
</feature>
<evidence type="ECO:0000313" key="2">
    <source>
        <dbReference type="EMBL" id="ANB73301.1"/>
    </source>
</evidence>
<dbReference type="KEGG" id="buz:AYM40_13730"/>
<evidence type="ECO:0000313" key="3">
    <source>
        <dbReference type="Proteomes" id="UP000076852"/>
    </source>
</evidence>
<dbReference type="AlphaFoldDB" id="A0A160FLG6"/>
<dbReference type="Proteomes" id="UP000076852">
    <property type="component" value="Chromosome 1"/>
</dbReference>
<proteinExistence type="predicted"/>
<organism evidence="2 3">
    <name type="scientific">Paraburkholderia phytofirmans OLGA172</name>
    <dbReference type="NCBI Taxonomy" id="1417228"/>
    <lineage>
        <taxon>Bacteria</taxon>
        <taxon>Pseudomonadati</taxon>
        <taxon>Pseudomonadota</taxon>
        <taxon>Betaproteobacteria</taxon>
        <taxon>Burkholderiales</taxon>
        <taxon>Burkholderiaceae</taxon>
        <taxon>Paraburkholderia</taxon>
    </lineage>
</organism>
<protein>
    <submittedName>
        <fullName evidence="2">Uncharacterized protein</fullName>
    </submittedName>
</protein>
<evidence type="ECO:0000256" key="1">
    <source>
        <dbReference type="SAM" id="MobiDB-lite"/>
    </source>
</evidence>
<reference evidence="2 3" key="1">
    <citation type="journal article" date="2016" name="Gene">
        <title>PacBio SMRT assembly of a complex multi-replicon genome reveals chlorocatechol degradative operon in a region of genome plasticity.</title>
        <authorList>
            <person name="Ricker N."/>
            <person name="Shen S.Y."/>
            <person name="Goordial J."/>
            <person name="Jin S."/>
            <person name="Fulthorpe R.R."/>
        </authorList>
    </citation>
    <scope>NUCLEOTIDE SEQUENCE [LARGE SCALE GENOMIC DNA]</scope>
    <source>
        <strain evidence="2 3">OLGA172</strain>
    </source>
</reference>
<keyword evidence="3" id="KW-1185">Reference proteome</keyword>
<gene>
    <name evidence="2" type="ORF">AYM40_13730</name>
</gene>
<accession>A0A160FLG6</accession>
<dbReference type="EMBL" id="CP014578">
    <property type="protein sequence ID" value="ANB73301.1"/>
    <property type="molecule type" value="Genomic_DNA"/>
</dbReference>
<name>A0A160FLG6_9BURK</name>